<dbReference type="InterPro" id="IPR051790">
    <property type="entry name" value="Cytochrome_c-biogenesis_DsbD"/>
</dbReference>
<name>M0L5S7_9EURY</name>
<feature type="transmembrane region" description="Helical" evidence="1">
    <location>
        <begin position="51"/>
        <end position="77"/>
    </location>
</feature>
<evidence type="ECO:0000313" key="2">
    <source>
        <dbReference type="EMBL" id="EMA27345.1"/>
    </source>
</evidence>
<reference evidence="2 3" key="1">
    <citation type="journal article" date="2014" name="PLoS Genet.">
        <title>Phylogenetically driven sequencing of extremely halophilic archaea reveals strategies for static and dynamic osmo-response.</title>
        <authorList>
            <person name="Becker E.A."/>
            <person name="Seitzer P.M."/>
            <person name="Tritt A."/>
            <person name="Larsen D."/>
            <person name="Krusor M."/>
            <person name="Yao A.I."/>
            <person name="Wu D."/>
            <person name="Madern D."/>
            <person name="Eisen J.A."/>
            <person name="Darling A.E."/>
            <person name="Facciotti M.T."/>
        </authorList>
    </citation>
    <scope>NUCLEOTIDE SEQUENCE [LARGE SCALE GENOMIC DNA]</scope>
    <source>
        <strain evidence="2 3">JCM 10879</strain>
    </source>
</reference>
<dbReference type="STRING" id="1227454.C446_18091"/>
<dbReference type="eggNOG" id="arCOG04522">
    <property type="taxonomic scope" value="Archaea"/>
</dbReference>
<sequence>MTGGELVGTAAFALGAGVATFFSPCSYALLPGYVGYYVSATGRESPPLGGAVARGVAAAAGAILVLGILSAVALVAGDTLERVLPTFEYAVGVALIGLGGWIVAGGPGAIHGMLPKRRSSVLGFGLFGGMYALAATACVLPLFLGIVLRTFTMSTLEGAFVLGAYVAGFAALLLAVTVATAVGHAIGAGRLTGYVDRLVRAGGVVLVLAGFGQLYVAA</sequence>
<dbReference type="Proteomes" id="UP000011607">
    <property type="component" value="Unassembled WGS sequence"/>
</dbReference>
<protein>
    <submittedName>
        <fullName evidence="2">Cytochrome c-type biogenesis protein</fullName>
    </submittedName>
</protein>
<feature type="transmembrane region" description="Helical" evidence="1">
    <location>
        <begin position="89"/>
        <end position="110"/>
    </location>
</feature>
<dbReference type="PANTHER" id="PTHR31272:SF9">
    <property type="entry name" value="BLL1027 PROTEIN"/>
    <property type="match status" value="1"/>
</dbReference>
<organism evidence="2 3">
    <name type="scientific">Halobiforma nitratireducens JCM 10879</name>
    <dbReference type="NCBI Taxonomy" id="1227454"/>
    <lineage>
        <taxon>Archaea</taxon>
        <taxon>Methanobacteriati</taxon>
        <taxon>Methanobacteriota</taxon>
        <taxon>Stenosarchaea group</taxon>
        <taxon>Halobacteria</taxon>
        <taxon>Halobacteriales</taxon>
        <taxon>Natrialbaceae</taxon>
        <taxon>Halobiforma</taxon>
    </lineage>
</organism>
<comment type="caution">
    <text evidence="2">The sequence shown here is derived from an EMBL/GenBank/DDBJ whole genome shotgun (WGS) entry which is preliminary data.</text>
</comment>
<evidence type="ECO:0000313" key="3">
    <source>
        <dbReference type="Proteomes" id="UP000011607"/>
    </source>
</evidence>
<gene>
    <name evidence="2" type="ORF">C446_18091</name>
</gene>
<evidence type="ECO:0000256" key="1">
    <source>
        <dbReference type="SAM" id="Phobius"/>
    </source>
</evidence>
<dbReference type="OrthoDB" id="205803at2157"/>
<dbReference type="PANTHER" id="PTHR31272">
    <property type="entry name" value="CYTOCHROME C-TYPE BIOGENESIS PROTEIN HI_1454-RELATED"/>
    <property type="match status" value="1"/>
</dbReference>
<keyword evidence="3" id="KW-1185">Reference proteome</keyword>
<dbReference type="AlphaFoldDB" id="M0L5S7"/>
<dbReference type="EMBL" id="AOMA01000203">
    <property type="protein sequence ID" value="EMA27345.1"/>
    <property type="molecule type" value="Genomic_DNA"/>
</dbReference>
<accession>M0L5S7</accession>
<feature type="transmembrane region" description="Helical" evidence="1">
    <location>
        <begin position="6"/>
        <end position="30"/>
    </location>
</feature>
<keyword evidence="1" id="KW-0812">Transmembrane</keyword>
<proteinExistence type="predicted"/>
<dbReference type="RefSeq" id="WP_006674499.1">
    <property type="nucleotide sequence ID" value="NZ_AOMA01000203.1"/>
</dbReference>
<feature type="transmembrane region" description="Helical" evidence="1">
    <location>
        <begin position="160"/>
        <end position="186"/>
    </location>
</feature>
<keyword evidence="1" id="KW-0472">Membrane</keyword>
<keyword evidence="1" id="KW-1133">Transmembrane helix</keyword>
<feature type="transmembrane region" description="Helical" evidence="1">
    <location>
        <begin position="198"/>
        <end position="216"/>
    </location>
</feature>
<feature type="transmembrane region" description="Helical" evidence="1">
    <location>
        <begin position="122"/>
        <end position="148"/>
    </location>
</feature>